<protein>
    <submittedName>
        <fullName evidence="2">Uncharacterized protein</fullName>
    </submittedName>
</protein>
<feature type="compositionally biased region" description="Basic and acidic residues" evidence="1">
    <location>
        <begin position="213"/>
        <end position="223"/>
    </location>
</feature>
<evidence type="ECO:0000313" key="3">
    <source>
        <dbReference type="Proteomes" id="UP000235023"/>
    </source>
</evidence>
<name>A0A2J5HVG0_9EURO</name>
<proteinExistence type="predicted"/>
<reference evidence="3" key="1">
    <citation type="submission" date="2017-12" db="EMBL/GenBank/DDBJ databases">
        <authorList>
            <consortium name="DOE Joint Genome Institute"/>
            <person name="Mondo S.J."/>
            <person name="Kjaerbolling I."/>
            <person name="Vesth T.C."/>
            <person name="Frisvad J.C."/>
            <person name="Nybo J.L."/>
            <person name="Theobald S."/>
            <person name="Kuo A."/>
            <person name="Bowyer P."/>
            <person name="Matsuda Y."/>
            <person name="Lyhne E.K."/>
            <person name="Kogle M.E."/>
            <person name="Clum A."/>
            <person name="Lipzen A."/>
            <person name="Salamov A."/>
            <person name="Ngan C.Y."/>
            <person name="Daum C."/>
            <person name="Chiniquy J."/>
            <person name="Barry K."/>
            <person name="LaButti K."/>
            <person name="Haridas S."/>
            <person name="Simmons B.A."/>
            <person name="Magnuson J.K."/>
            <person name="Mortensen U.H."/>
            <person name="Larsen T.O."/>
            <person name="Grigoriev I.V."/>
            <person name="Baker S.E."/>
            <person name="Andersen M.R."/>
            <person name="Nordberg H.P."/>
            <person name="Cantor M.N."/>
            <person name="Hua S.X."/>
        </authorList>
    </citation>
    <scope>NUCLEOTIDE SEQUENCE [LARGE SCALE GENOMIC DNA]</scope>
    <source>
        <strain evidence="3">IBT 19404</strain>
    </source>
</reference>
<feature type="region of interest" description="Disordered" evidence="1">
    <location>
        <begin position="1"/>
        <end position="57"/>
    </location>
</feature>
<feature type="compositionally biased region" description="Low complexity" evidence="1">
    <location>
        <begin position="368"/>
        <end position="383"/>
    </location>
</feature>
<feature type="compositionally biased region" description="Polar residues" evidence="1">
    <location>
        <begin position="985"/>
        <end position="1002"/>
    </location>
</feature>
<feature type="compositionally biased region" description="Polar residues" evidence="1">
    <location>
        <begin position="1050"/>
        <end position="1067"/>
    </location>
</feature>
<feature type="compositionally biased region" description="Polar residues" evidence="1">
    <location>
        <begin position="752"/>
        <end position="762"/>
    </location>
</feature>
<gene>
    <name evidence="2" type="ORF">BDW42DRAFT_200864</name>
</gene>
<keyword evidence="3" id="KW-1185">Reference proteome</keyword>
<feature type="compositionally biased region" description="Polar residues" evidence="1">
    <location>
        <begin position="315"/>
        <end position="332"/>
    </location>
</feature>
<accession>A0A2J5HVG0</accession>
<dbReference type="EMBL" id="KZ559537">
    <property type="protein sequence ID" value="PLN81391.1"/>
    <property type="molecule type" value="Genomic_DNA"/>
</dbReference>
<feature type="compositionally biased region" description="Basic and acidic residues" evidence="1">
    <location>
        <begin position="638"/>
        <end position="651"/>
    </location>
</feature>
<feature type="compositionally biased region" description="Low complexity" evidence="1">
    <location>
        <begin position="960"/>
        <end position="975"/>
    </location>
</feature>
<feature type="compositionally biased region" description="Polar residues" evidence="1">
    <location>
        <begin position="121"/>
        <end position="132"/>
    </location>
</feature>
<feature type="compositionally biased region" description="Basic and acidic residues" evidence="1">
    <location>
        <begin position="543"/>
        <end position="558"/>
    </location>
</feature>
<feature type="compositionally biased region" description="Polar residues" evidence="1">
    <location>
        <begin position="876"/>
        <end position="886"/>
    </location>
</feature>
<sequence>MNRFRKSRKEKAKEDVPATPAEAVPATWPAKTPKKPKKPDPEPPMPPLDFASALPSNDDFRTSLLMPKLSARFSMLREQDDPESVIGKASDDSVLFPKRASRLNLFGHNPNLLADIDEVSNDGSRPSFSVSRAASVMSGVDADGTDDDRSQKESIMSRARRVEGNNLFGGRQKVYKIPTKVPPADAPAEGPSAMGGRAVYDHDVGLSAFQRQRLKDKEDRAADDAPQPEAQSPVAESTASRMSSANRTTYSSTASGPTANGRTSTAATSIDEEAPLAGPSPGGDAPAPSKPAQPAWGSERGSVKTRRLYGPGLAQHQQNSALSRLESLSRQRAGTPEFPPLNRTYSRSATNLRDRLQRLGVADQTVQAARRATPPASPAAVASQDPGPPPRTDAPSPAGLRPAAPPRSPAPSDPDDASSLTSAIHPEDRGKATALGMFNKPATEFDENQFTRRQLQMHQGRSTPPARRPRRSRSGSLASSHYSDAWRPGSRSAATSGRASPAHYGQGTFLANFSPSESEDEDATCSRARGVSDVSAPDGPPAEDPHPLPEVRFSDLGDLKPIAEPGPGVGSAADEPSAQQEPDKPDSPTLGPSGLGLSGLVRTHLRRGSDRSSVFFPPAAGDPPSHPPPVPPPVAADHWARKASMDSRDSASDLAWGEEMIARHQRDGSTSTQRERDEFERELAERRRRVQEKLKGIAEADSRAGSPVSGRQTPDHGSVRPGNAFSMLKNRSTKGNLFHRPESKAGSRVMGSHNTSTASLTQDDYWRDEEDRMPMDWGRQQQQQQQHSRSSSPHVPADRSIRSRMTAYGRSSQEDLVESRGGSRGASPHSSFRSHRNRSGSDASRRSKSRPPRDRDDLDTVEEVTIALDGYVPRSHQGSVPPSTRPSAELEPLVYERPPSAASGWARSDSRSATPNIPDRAPPLAGAAVIGAPSRPPPLAPYSANATPPLYELAPEPTPSSASTSSTAGSSRSRSQAGLQKRTINKMQISEPTFVSSTSNVPTRGLPPGASLTNGAPGTPPIPPMNPRRRRQTTTQTLLGALKGERHDSQYSASTASSHGEEQSNFSDEGEKRPRPRHRLRKISSEGGHLNARARQQVMAGGPHAPPPPRLPAEGGMF</sequence>
<organism evidence="2 3">
    <name type="scientific">Aspergillus taichungensis</name>
    <dbReference type="NCBI Taxonomy" id="482145"/>
    <lineage>
        <taxon>Eukaryota</taxon>
        <taxon>Fungi</taxon>
        <taxon>Dikarya</taxon>
        <taxon>Ascomycota</taxon>
        <taxon>Pezizomycotina</taxon>
        <taxon>Eurotiomycetes</taxon>
        <taxon>Eurotiomycetidae</taxon>
        <taxon>Eurotiales</taxon>
        <taxon>Aspergillaceae</taxon>
        <taxon>Aspergillus</taxon>
        <taxon>Aspergillus subgen. Circumdati</taxon>
    </lineage>
</organism>
<dbReference type="AlphaFoldDB" id="A0A2J5HVG0"/>
<feature type="compositionally biased region" description="Pro residues" evidence="1">
    <location>
        <begin position="403"/>
        <end position="412"/>
    </location>
</feature>
<feature type="compositionally biased region" description="Low complexity" evidence="1">
    <location>
        <begin position="487"/>
        <end position="502"/>
    </location>
</feature>
<feature type="region of interest" description="Disordered" evidence="1">
    <location>
        <begin position="117"/>
        <end position="1118"/>
    </location>
</feature>
<dbReference type="OrthoDB" id="5335210at2759"/>
<evidence type="ECO:0000313" key="2">
    <source>
        <dbReference type="EMBL" id="PLN81391.1"/>
    </source>
</evidence>
<feature type="compositionally biased region" description="Pro residues" evidence="1">
    <location>
        <begin position="620"/>
        <end position="634"/>
    </location>
</feature>
<feature type="compositionally biased region" description="Low complexity" evidence="1">
    <location>
        <begin position="275"/>
        <end position="292"/>
    </location>
</feature>
<feature type="compositionally biased region" description="Basic and acidic residues" evidence="1">
    <location>
        <begin position="660"/>
        <end position="702"/>
    </location>
</feature>
<feature type="compositionally biased region" description="Low complexity" evidence="1">
    <location>
        <begin position="17"/>
        <end position="31"/>
    </location>
</feature>
<dbReference type="Proteomes" id="UP000235023">
    <property type="component" value="Unassembled WGS sequence"/>
</dbReference>
<feature type="compositionally biased region" description="Polar residues" evidence="1">
    <location>
        <begin position="234"/>
        <end position="268"/>
    </location>
</feature>
<evidence type="ECO:0000256" key="1">
    <source>
        <dbReference type="SAM" id="MobiDB-lite"/>
    </source>
</evidence>
<feature type="compositionally biased region" description="Basic residues" evidence="1">
    <location>
        <begin position="1"/>
        <end position="10"/>
    </location>
</feature>